<dbReference type="FunFam" id="3.30.300.160:FF:000002">
    <property type="entry name" value="Type II secretion system protein E"/>
    <property type="match status" value="1"/>
</dbReference>
<dbReference type="STRING" id="293826.Amet_3482"/>
<dbReference type="Gene3D" id="3.30.300.160">
    <property type="entry name" value="Type II secretion system, protein E, N-terminal domain"/>
    <property type="match status" value="1"/>
</dbReference>
<dbReference type="InterPro" id="IPR007831">
    <property type="entry name" value="T2SS_GspE_N"/>
</dbReference>
<protein>
    <submittedName>
        <fullName evidence="5">Type II secretion system protein E</fullName>
    </submittedName>
</protein>
<gene>
    <name evidence="5" type="ordered locus">Amet_3482</name>
</gene>
<evidence type="ECO:0000256" key="2">
    <source>
        <dbReference type="ARBA" id="ARBA00022741"/>
    </source>
</evidence>
<keyword evidence="6" id="KW-1185">Reference proteome</keyword>
<dbReference type="eggNOG" id="COG2804">
    <property type="taxonomic scope" value="Bacteria"/>
</dbReference>
<dbReference type="RefSeq" id="WP_012064573.1">
    <property type="nucleotide sequence ID" value="NC_009633.1"/>
</dbReference>
<evidence type="ECO:0000313" key="6">
    <source>
        <dbReference type="Proteomes" id="UP000001572"/>
    </source>
</evidence>
<dbReference type="PROSITE" id="PS00662">
    <property type="entry name" value="T2SP_E"/>
    <property type="match status" value="1"/>
</dbReference>
<dbReference type="Proteomes" id="UP000001572">
    <property type="component" value="Chromosome"/>
</dbReference>
<dbReference type="PANTHER" id="PTHR30258:SF1">
    <property type="entry name" value="PROTEIN TRANSPORT PROTEIN HOFB HOMOLOG"/>
    <property type="match status" value="1"/>
</dbReference>
<accession>A6TTU2</accession>
<evidence type="ECO:0000256" key="1">
    <source>
        <dbReference type="ARBA" id="ARBA00006611"/>
    </source>
</evidence>
<keyword evidence="3" id="KW-0067">ATP-binding</keyword>
<dbReference type="InterPro" id="IPR003593">
    <property type="entry name" value="AAA+_ATPase"/>
</dbReference>
<comment type="similarity">
    <text evidence="1">Belongs to the GSP E family.</text>
</comment>
<dbReference type="Pfam" id="PF05157">
    <property type="entry name" value="MshEN"/>
    <property type="match status" value="1"/>
</dbReference>
<dbReference type="OrthoDB" id="9808272at2"/>
<sequence>MMQKNMRLGDILIEGGLITKDQLNEILKLQKIKGKKLGELIVDEGILKESQILEVLEFQLGIPHIDLNKYHINPKAVKMINENIARKHNLIPISMTRGKLMVAMADPLNLIAIDDVKIITGIDIEVVIATKKEILNAVNKYYDGKEYADKAVEEFKTQHELEDIDESDSQLMEDVNNAPMVRLVNQVISQAVKLGASDVHIEPFEERVRIRVRIDGELKEIMSPAKSTHSAIITRIKIIGKLDISEKRIPQDGRVETIIENRTIDMRISVLPTVYGEKVVIRILDRNNIIVTKEQLGFTERNLELFDRIIKSPEGIILVTGPTGSGKTTTLYTVLKDLNQINKNIITVEDPVEYRLDGINQVQVNIKAGLTFVTGLRSILRQDPDIVLVGEIRDAETAQIATRAAITGHLVLSTLHTNDTASSISRLIDMGIEPYMVSSAVVGIIAQRLIKKICPHCKIQYEATDKDKKLLGINEPLNLFKGKGCNSCGNTGYSGRTAIHEVMAVNREIRNLINHRADIDVIKDNAIKNGMQTLHESCKLLVINGTTTIDELLKITYGIDI</sequence>
<reference evidence="6" key="1">
    <citation type="journal article" date="2016" name="Genome Announc.">
        <title>Complete genome sequence of Alkaliphilus metalliredigens strain QYMF, an alkaliphilic and metal-reducing bacterium isolated from borax-contaminated leachate ponds.</title>
        <authorList>
            <person name="Hwang C."/>
            <person name="Copeland A."/>
            <person name="Lucas S."/>
            <person name="Lapidus A."/>
            <person name="Barry K."/>
            <person name="Detter J.C."/>
            <person name="Glavina Del Rio T."/>
            <person name="Hammon N."/>
            <person name="Israni S."/>
            <person name="Dalin E."/>
            <person name="Tice H."/>
            <person name="Pitluck S."/>
            <person name="Chertkov O."/>
            <person name="Brettin T."/>
            <person name="Bruce D."/>
            <person name="Han C."/>
            <person name="Schmutz J."/>
            <person name="Larimer F."/>
            <person name="Land M.L."/>
            <person name="Hauser L."/>
            <person name="Kyrpides N."/>
            <person name="Mikhailova N."/>
            <person name="Ye Q."/>
            <person name="Zhou J."/>
            <person name="Richardson P."/>
            <person name="Fields M.W."/>
        </authorList>
    </citation>
    <scope>NUCLEOTIDE SEQUENCE [LARGE SCALE GENOMIC DNA]</scope>
    <source>
        <strain evidence="6">QYMF</strain>
    </source>
</reference>
<feature type="domain" description="Bacterial type II secretion system protein E" evidence="4">
    <location>
        <begin position="380"/>
        <end position="394"/>
    </location>
</feature>
<evidence type="ECO:0000256" key="3">
    <source>
        <dbReference type="ARBA" id="ARBA00022840"/>
    </source>
</evidence>
<dbReference type="InterPro" id="IPR001482">
    <property type="entry name" value="T2SS/T4SS_dom"/>
</dbReference>
<dbReference type="AlphaFoldDB" id="A6TTU2"/>
<dbReference type="KEGG" id="amt:Amet_3482"/>
<dbReference type="PANTHER" id="PTHR30258">
    <property type="entry name" value="TYPE II SECRETION SYSTEM PROTEIN GSPE-RELATED"/>
    <property type="match status" value="1"/>
</dbReference>
<evidence type="ECO:0000259" key="4">
    <source>
        <dbReference type="PROSITE" id="PS00662"/>
    </source>
</evidence>
<dbReference type="InterPro" id="IPR027417">
    <property type="entry name" value="P-loop_NTPase"/>
</dbReference>
<dbReference type="FunFam" id="3.30.450.90:FF:000001">
    <property type="entry name" value="Type II secretion system ATPase GspE"/>
    <property type="match status" value="1"/>
</dbReference>
<dbReference type="Gene3D" id="3.40.50.300">
    <property type="entry name" value="P-loop containing nucleotide triphosphate hydrolases"/>
    <property type="match status" value="1"/>
</dbReference>
<dbReference type="Pfam" id="PF00437">
    <property type="entry name" value="T2SSE"/>
    <property type="match status" value="1"/>
</dbReference>
<dbReference type="FunFam" id="3.40.50.300:FF:000398">
    <property type="entry name" value="Type IV pilus assembly ATPase PilB"/>
    <property type="match status" value="1"/>
</dbReference>
<name>A6TTU2_ALKMQ</name>
<dbReference type="GO" id="GO:0016887">
    <property type="term" value="F:ATP hydrolysis activity"/>
    <property type="evidence" value="ECO:0007669"/>
    <property type="project" value="TreeGrafter"/>
</dbReference>
<organism evidence="5 6">
    <name type="scientific">Alkaliphilus metalliredigens (strain QYMF)</name>
    <dbReference type="NCBI Taxonomy" id="293826"/>
    <lineage>
        <taxon>Bacteria</taxon>
        <taxon>Bacillati</taxon>
        <taxon>Bacillota</taxon>
        <taxon>Clostridia</taxon>
        <taxon>Peptostreptococcales</taxon>
        <taxon>Natronincolaceae</taxon>
        <taxon>Alkaliphilus</taxon>
    </lineage>
</organism>
<dbReference type="EMBL" id="CP000724">
    <property type="protein sequence ID" value="ABR49610.1"/>
    <property type="molecule type" value="Genomic_DNA"/>
</dbReference>
<dbReference type="InterPro" id="IPR037257">
    <property type="entry name" value="T2SS_E_N_sf"/>
</dbReference>
<dbReference type="HOGENOM" id="CLU_013446_10_6_9"/>
<dbReference type="Gene3D" id="3.30.450.90">
    <property type="match status" value="1"/>
</dbReference>
<keyword evidence="2" id="KW-0547">Nucleotide-binding</keyword>
<dbReference type="SUPFAM" id="SSF160246">
    <property type="entry name" value="EspE N-terminal domain-like"/>
    <property type="match status" value="1"/>
</dbReference>
<proteinExistence type="inferred from homology"/>
<dbReference type="GO" id="GO:0005886">
    <property type="term" value="C:plasma membrane"/>
    <property type="evidence" value="ECO:0007669"/>
    <property type="project" value="TreeGrafter"/>
</dbReference>
<dbReference type="GO" id="GO:0005524">
    <property type="term" value="F:ATP binding"/>
    <property type="evidence" value="ECO:0007669"/>
    <property type="project" value="UniProtKB-KW"/>
</dbReference>
<evidence type="ECO:0000313" key="5">
    <source>
        <dbReference type="EMBL" id="ABR49610.1"/>
    </source>
</evidence>
<dbReference type="SUPFAM" id="SSF52540">
    <property type="entry name" value="P-loop containing nucleoside triphosphate hydrolases"/>
    <property type="match status" value="1"/>
</dbReference>
<dbReference type="CDD" id="cd01129">
    <property type="entry name" value="PulE-GspE-like"/>
    <property type="match status" value="1"/>
</dbReference>
<dbReference type="SMART" id="SM00382">
    <property type="entry name" value="AAA"/>
    <property type="match status" value="1"/>
</dbReference>